<sequence length="222" mass="24488">MAPKQLKLTSLLPKLDTNAPIELRAGITSVRVAPEVEAARTEREKAHADERIAKLAEADAEAGKAIIEQATAPGHQPVGRPSNAKPSLASLLRCLTGEPLPVPEPAPTPKNKNKRAKVAPVRGNYEKRSDEIKRIQTRKCGFSFRISANQSGLRCGKRDETYFRRFPFPQVSVSARSLSSSSTSSEVTTWSQKRALTNCKTLHPPLLKNKHRPRCETVIKRP</sequence>
<dbReference type="InParanoid" id="D8TMV6"/>
<name>D8TMV6_VOLCA</name>
<evidence type="ECO:0000256" key="1">
    <source>
        <dbReference type="SAM" id="MobiDB-lite"/>
    </source>
</evidence>
<dbReference type="EMBL" id="GL378328">
    <property type="protein sequence ID" value="EFJ51192.1"/>
    <property type="molecule type" value="Genomic_DNA"/>
</dbReference>
<evidence type="ECO:0000313" key="3">
    <source>
        <dbReference type="Proteomes" id="UP000001058"/>
    </source>
</evidence>
<dbReference type="RefSeq" id="XP_002947659.1">
    <property type="nucleotide sequence ID" value="XM_002947613.1"/>
</dbReference>
<dbReference type="KEGG" id="vcn:VOLCADRAFT_88024"/>
<feature type="region of interest" description="Disordered" evidence="1">
    <location>
        <begin position="99"/>
        <end position="121"/>
    </location>
</feature>
<organism evidence="3">
    <name type="scientific">Volvox carteri f. nagariensis</name>
    <dbReference type="NCBI Taxonomy" id="3068"/>
    <lineage>
        <taxon>Eukaryota</taxon>
        <taxon>Viridiplantae</taxon>
        <taxon>Chlorophyta</taxon>
        <taxon>core chlorophytes</taxon>
        <taxon>Chlorophyceae</taxon>
        <taxon>CS clade</taxon>
        <taxon>Chlamydomonadales</taxon>
        <taxon>Volvocaceae</taxon>
        <taxon>Volvox</taxon>
    </lineage>
</organism>
<keyword evidence="3" id="KW-1185">Reference proteome</keyword>
<proteinExistence type="predicted"/>
<reference evidence="2 3" key="1">
    <citation type="journal article" date="2010" name="Science">
        <title>Genomic analysis of organismal complexity in the multicellular green alga Volvox carteri.</title>
        <authorList>
            <person name="Prochnik S.E."/>
            <person name="Umen J."/>
            <person name="Nedelcu A.M."/>
            <person name="Hallmann A."/>
            <person name="Miller S.M."/>
            <person name="Nishii I."/>
            <person name="Ferris P."/>
            <person name="Kuo A."/>
            <person name="Mitros T."/>
            <person name="Fritz-Laylin L.K."/>
            <person name="Hellsten U."/>
            <person name="Chapman J."/>
            <person name="Simakov O."/>
            <person name="Rensing S.A."/>
            <person name="Terry A."/>
            <person name="Pangilinan J."/>
            <person name="Kapitonov V."/>
            <person name="Jurka J."/>
            <person name="Salamov A."/>
            <person name="Shapiro H."/>
            <person name="Schmutz J."/>
            <person name="Grimwood J."/>
            <person name="Lindquist E."/>
            <person name="Lucas S."/>
            <person name="Grigoriev I.V."/>
            <person name="Schmitt R."/>
            <person name="Kirk D."/>
            <person name="Rokhsar D.S."/>
        </authorList>
    </citation>
    <scope>NUCLEOTIDE SEQUENCE [LARGE SCALE GENOMIC DNA]</scope>
    <source>
        <strain evidence="3">f. Nagariensis / Eve</strain>
    </source>
</reference>
<dbReference type="AlphaFoldDB" id="D8TMV6"/>
<evidence type="ECO:0000313" key="2">
    <source>
        <dbReference type="EMBL" id="EFJ51192.1"/>
    </source>
</evidence>
<protein>
    <submittedName>
        <fullName evidence="2">Uncharacterized protein</fullName>
    </submittedName>
</protein>
<accession>D8TMV6</accession>
<dbReference type="Proteomes" id="UP000001058">
    <property type="component" value="Unassembled WGS sequence"/>
</dbReference>
<dbReference type="GeneID" id="9620546"/>
<gene>
    <name evidence="2" type="ORF">VOLCADRAFT_88024</name>
</gene>